<name>A0A7V4E6J7_9DEIN</name>
<gene>
    <name evidence="2" type="ORF">ENU54_02225</name>
</gene>
<dbReference type="EMBL" id="DTCX01000129">
    <property type="protein sequence ID" value="HGL49410.1"/>
    <property type="molecule type" value="Genomic_DNA"/>
</dbReference>
<keyword evidence="1" id="KW-0732">Signal</keyword>
<protein>
    <submittedName>
        <fullName evidence="2">Uncharacterized protein</fullName>
    </submittedName>
</protein>
<accession>A0A7V4E6J7</accession>
<feature type="signal peptide" evidence="1">
    <location>
        <begin position="1"/>
        <end position="23"/>
    </location>
</feature>
<dbReference type="AlphaFoldDB" id="A0A7V4E6J7"/>
<sequence length="124" mass="12915">MRKFLLVLMAFGLLAYAPLGARAQGHILALGVRGEVQTVEWATSLLESPSLFSDEELALYEGEGVIEGVIGGLSGAISAALAYAVDAAIGCNTGRCDANARDFAANVGKGFVYGFVFGLLTSPW</sequence>
<reference evidence="2" key="1">
    <citation type="journal article" date="2020" name="mSystems">
        <title>Genome- and Community-Level Interaction Insights into Carbon Utilization and Element Cycling Functions of Hydrothermarchaeota in Hydrothermal Sediment.</title>
        <authorList>
            <person name="Zhou Z."/>
            <person name="Liu Y."/>
            <person name="Xu W."/>
            <person name="Pan J."/>
            <person name="Luo Z.H."/>
            <person name="Li M."/>
        </authorList>
    </citation>
    <scope>NUCLEOTIDE SEQUENCE [LARGE SCALE GENOMIC DNA]</scope>
    <source>
        <strain evidence="2">SpSt-679</strain>
    </source>
</reference>
<comment type="caution">
    <text evidence="2">The sequence shown here is derived from an EMBL/GenBank/DDBJ whole genome shotgun (WGS) entry which is preliminary data.</text>
</comment>
<evidence type="ECO:0000313" key="2">
    <source>
        <dbReference type="EMBL" id="HGL49410.1"/>
    </source>
</evidence>
<feature type="chain" id="PRO_5030861275" evidence="1">
    <location>
        <begin position="24"/>
        <end position="124"/>
    </location>
</feature>
<proteinExistence type="predicted"/>
<evidence type="ECO:0000256" key="1">
    <source>
        <dbReference type="SAM" id="SignalP"/>
    </source>
</evidence>
<organism evidence="2">
    <name type="scientific">Thermus tengchongensis</name>
    <dbReference type="NCBI Taxonomy" id="1214928"/>
    <lineage>
        <taxon>Bacteria</taxon>
        <taxon>Thermotogati</taxon>
        <taxon>Deinococcota</taxon>
        <taxon>Deinococci</taxon>
        <taxon>Thermales</taxon>
        <taxon>Thermaceae</taxon>
        <taxon>Thermus</taxon>
    </lineage>
</organism>